<dbReference type="EMBL" id="CAJVQC010046262">
    <property type="protein sequence ID" value="CAG8782743.1"/>
    <property type="molecule type" value="Genomic_DNA"/>
</dbReference>
<evidence type="ECO:0000313" key="1">
    <source>
        <dbReference type="EMBL" id="CAG8782743.1"/>
    </source>
</evidence>
<sequence length="105" mass="12195">LSGPDDAKVSVDDIGKFKVVMSRYPNHTTIEIYVIFNTNRYSRNAINRAETSEFNILLTNISSMKLDIINYIVEKLDNTFDDSEERIIDEIICKIEKKFDTLNEK</sequence>
<accession>A0ACA9R8V0</accession>
<reference evidence="1" key="1">
    <citation type="submission" date="2021-06" db="EMBL/GenBank/DDBJ databases">
        <authorList>
            <person name="Kallberg Y."/>
            <person name="Tangrot J."/>
            <person name="Rosling A."/>
        </authorList>
    </citation>
    <scope>NUCLEOTIDE SEQUENCE</scope>
    <source>
        <strain evidence="1">MA461A</strain>
    </source>
</reference>
<keyword evidence="2" id="KW-1185">Reference proteome</keyword>
<name>A0ACA9R8V0_9GLOM</name>
<evidence type="ECO:0000313" key="2">
    <source>
        <dbReference type="Proteomes" id="UP000789920"/>
    </source>
</evidence>
<dbReference type="Proteomes" id="UP000789920">
    <property type="component" value="Unassembled WGS sequence"/>
</dbReference>
<proteinExistence type="predicted"/>
<organism evidence="1 2">
    <name type="scientific">Racocetra persica</name>
    <dbReference type="NCBI Taxonomy" id="160502"/>
    <lineage>
        <taxon>Eukaryota</taxon>
        <taxon>Fungi</taxon>
        <taxon>Fungi incertae sedis</taxon>
        <taxon>Mucoromycota</taxon>
        <taxon>Glomeromycotina</taxon>
        <taxon>Glomeromycetes</taxon>
        <taxon>Diversisporales</taxon>
        <taxon>Gigasporaceae</taxon>
        <taxon>Racocetra</taxon>
    </lineage>
</organism>
<protein>
    <submittedName>
        <fullName evidence="1">16770_t:CDS:1</fullName>
    </submittedName>
</protein>
<gene>
    <name evidence="1" type="ORF">RPERSI_LOCUS17842</name>
</gene>
<comment type="caution">
    <text evidence="1">The sequence shown here is derived from an EMBL/GenBank/DDBJ whole genome shotgun (WGS) entry which is preliminary data.</text>
</comment>
<feature type="non-terminal residue" evidence="1">
    <location>
        <position position="1"/>
    </location>
</feature>